<evidence type="ECO:0000256" key="5">
    <source>
        <dbReference type="ARBA" id="ARBA00022777"/>
    </source>
</evidence>
<feature type="binding site" evidence="8">
    <location>
        <position position="191"/>
    </location>
    <ligand>
        <name>ATP</name>
        <dbReference type="ChEBI" id="CHEBI:30616"/>
    </ligand>
</feature>
<evidence type="ECO:0000256" key="3">
    <source>
        <dbReference type="ARBA" id="ARBA00022727"/>
    </source>
</evidence>
<feature type="binding site" evidence="8">
    <location>
        <position position="128"/>
    </location>
    <ligand>
        <name>Zn(2+)</name>
        <dbReference type="ChEBI" id="CHEBI:29105"/>
        <note>structural</note>
    </ligand>
</feature>
<dbReference type="GO" id="GO:0008270">
    <property type="term" value="F:zinc ion binding"/>
    <property type="evidence" value="ECO:0007669"/>
    <property type="project" value="UniProtKB-UniRule"/>
</dbReference>
<dbReference type="PROSITE" id="PS00113">
    <property type="entry name" value="ADENYLATE_KINASE"/>
    <property type="match status" value="1"/>
</dbReference>
<feature type="binding site" evidence="8">
    <location>
        <begin position="85"/>
        <end position="88"/>
    </location>
    <ligand>
        <name>AMP</name>
        <dbReference type="ChEBI" id="CHEBI:456215"/>
    </ligand>
</feature>
<feature type="binding site" evidence="8">
    <location>
        <position position="163"/>
    </location>
    <ligand>
        <name>AMP</name>
        <dbReference type="ChEBI" id="CHEBI:456215"/>
    </ligand>
</feature>
<dbReference type="HAMAP" id="MF_00235">
    <property type="entry name" value="Adenylate_kinase_Adk"/>
    <property type="match status" value="1"/>
</dbReference>
<dbReference type="GO" id="GO:0005737">
    <property type="term" value="C:cytoplasm"/>
    <property type="evidence" value="ECO:0007669"/>
    <property type="project" value="UniProtKB-SubCell"/>
</dbReference>
<dbReference type="Pfam" id="PF05191">
    <property type="entry name" value="ADK_lid"/>
    <property type="match status" value="1"/>
</dbReference>
<proteinExistence type="inferred from homology"/>
<evidence type="ECO:0000313" key="13">
    <source>
        <dbReference type="Proteomes" id="UP000824123"/>
    </source>
</evidence>
<keyword evidence="6 8" id="KW-0862">Zinc</keyword>
<protein>
    <recommendedName>
        <fullName evidence="8 10">Adenylate kinase</fullName>
        <shortName evidence="8">AK</shortName>
        <ecNumber evidence="8 10">2.7.4.3</ecNumber>
    </recommendedName>
    <alternativeName>
        <fullName evidence="8">ATP-AMP transphosphorylase</fullName>
    </alternativeName>
    <alternativeName>
        <fullName evidence="8">ATP:AMP phosphotransferase</fullName>
    </alternativeName>
    <alternativeName>
        <fullName evidence="8">Adenylate monophosphate kinase</fullName>
    </alternativeName>
</protein>
<dbReference type="Proteomes" id="UP000824123">
    <property type="component" value="Unassembled WGS sequence"/>
</dbReference>
<dbReference type="NCBIfam" id="NF011100">
    <property type="entry name" value="PRK14527.1"/>
    <property type="match status" value="1"/>
</dbReference>
<feature type="binding site" evidence="8">
    <location>
        <begin position="131"/>
        <end position="132"/>
    </location>
    <ligand>
        <name>ATP</name>
        <dbReference type="ChEBI" id="CHEBI:30616"/>
    </ligand>
</feature>
<feature type="region of interest" description="NMP" evidence="8">
    <location>
        <begin position="30"/>
        <end position="59"/>
    </location>
</feature>
<dbReference type="InterPro" id="IPR000850">
    <property type="entry name" value="Adenylat/UMP-CMP_kin"/>
</dbReference>
<feature type="binding site" evidence="8">
    <location>
        <begin position="10"/>
        <end position="15"/>
    </location>
    <ligand>
        <name>ATP</name>
        <dbReference type="ChEBI" id="CHEBI:30616"/>
    </ligand>
</feature>
<dbReference type="InterPro" id="IPR033690">
    <property type="entry name" value="Adenylat_kinase_CS"/>
</dbReference>
<dbReference type="InterPro" id="IPR007862">
    <property type="entry name" value="Adenylate_kinase_lid-dom"/>
</dbReference>
<feature type="domain" description="Adenylate kinase active site lid" evidence="11">
    <location>
        <begin position="122"/>
        <end position="154"/>
    </location>
</feature>
<feature type="binding site" evidence="8">
    <location>
        <position position="152"/>
    </location>
    <ligand>
        <name>AMP</name>
        <dbReference type="ChEBI" id="CHEBI:456215"/>
    </ligand>
</feature>
<dbReference type="Pfam" id="PF00406">
    <property type="entry name" value="ADK"/>
    <property type="match status" value="1"/>
</dbReference>
<dbReference type="FunFam" id="3.40.50.300:FF:000106">
    <property type="entry name" value="Adenylate kinase mitochondrial"/>
    <property type="match status" value="1"/>
</dbReference>
<dbReference type="GO" id="GO:0004017">
    <property type="term" value="F:AMP kinase activity"/>
    <property type="evidence" value="ECO:0007669"/>
    <property type="project" value="UniProtKB-UniRule"/>
</dbReference>
<comment type="subunit">
    <text evidence="8 10">Monomer.</text>
</comment>
<name>A0A9D1LRH3_9FIRM</name>
<sequence>MKLVFLGPPGAGKGTQADKVCAEVNIPHISTGDLLRQAIKFETPIGLSAKSYIDKGQLVPDSVVIAMVQERLAQKDCQGGFLLDGFPRTIEQAEALEGITGLDAVIDIEVPDENLVRRLSGRRVCMRCSGTYHIDALTGNTCPKCGNELTQRADDAPETVLNRLSVYHKQTAPLIEYYRGKGLLREVDGAQPLETVFADIMSALGQIK</sequence>
<comment type="pathway">
    <text evidence="8">Purine metabolism; AMP biosynthesis via salvage pathway; AMP from ADP: step 1/1.</text>
</comment>
<evidence type="ECO:0000256" key="6">
    <source>
        <dbReference type="ARBA" id="ARBA00022833"/>
    </source>
</evidence>
<organism evidence="12 13">
    <name type="scientific">Candidatus Fimadaptatus faecigallinarum</name>
    <dbReference type="NCBI Taxonomy" id="2840814"/>
    <lineage>
        <taxon>Bacteria</taxon>
        <taxon>Bacillati</taxon>
        <taxon>Bacillota</taxon>
        <taxon>Clostridia</taxon>
        <taxon>Eubacteriales</taxon>
        <taxon>Candidatus Fimadaptatus</taxon>
    </lineage>
</organism>
<dbReference type="EMBL" id="DVNK01000035">
    <property type="protein sequence ID" value="HIU46667.1"/>
    <property type="molecule type" value="Genomic_DNA"/>
</dbReference>
<reference evidence="12" key="1">
    <citation type="submission" date="2020-10" db="EMBL/GenBank/DDBJ databases">
        <authorList>
            <person name="Gilroy R."/>
        </authorList>
    </citation>
    <scope>NUCLEOTIDE SEQUENCE</scope>
    <source>
        <strain evidence="12">ChiSxjej2B14-8506</strain>
    </source>
</reference>
<dbReference type="GO" id="GO:0044209">
    <property type="term" value="P:AMP salvage"/>
    <property type="evidence" value="ECO:0007669"/>
    <property type="project" value="UniProtKB-UniRule"/>
</dbReference>
<feature type="binding site" evidence="8">
    <location>
        <position position="145"/>
    </location>
    <ligand>
        <name>Zn(2+)</name>
        <dbReference type="ChEBI" id="CHEBI:29105"/>
        <note>structural</note>
    </ligand>
</feature>
<keyword evidence="2 8" id="KW-0479">Metal-binding</keyword>
<feature type="binding site" evidence="8">
    <location>
        <position position="122"/>
    </location>
    <ligand>
        <name>ATP</name>
        <dbReference type="ChEBI" id="CHEBI:30616"/>
    </ligand>
</feature>
<evidence type="ECO:0000256" key="4">
    <source>
        <dbReference type="ARBA" id="ARBA00022741"/>
    </source>
</evidence>
<gene>
    <name evidence="8" type="primary">adk</name>
    <name evidence="12" type="ORF">IAC59_05365</name>
</gene>
<dbReference type="InterPro" id="IPR027417">
    <property type="entry name" value="P-loop_NTPase"/>
</dbReference>
<feature type="binding site" evidence="8">
    <location>
        <position position="36"/>
    </location>
    <ligand>
        <name>AMP</name>
        <dbReference type="ChEBI" id="CHEBI:456215"/>
    </ligand>
</feature>
<feature type="binding site" evidence="8">
    <location>
        <begin position="57"/>
        <end position="59"/>
    </location>
    <ligand>
        <name>AMP</name>
        <dbReference type="ChEBI" id="CHEBI:456215"/>
    </ligand>
</feature>
<keyword evidence="1 8" id="KW-0808">Transferase</keyword>
<evidence type="ECO:0000256" key="2">
    <source>
        <dbReference type="ARBA" id="ARBA00022723"/>
    </source>
</evidence>
<dbReference type="CDD" id="cd01428">
    <property type="entry name" value="ADK"/>
    <property type="match status" value="1"/>
</dbReference>
<evidence type="ECO:0000256" key="9">
    <source>
        <dbReference type="RuleBase" id="RU003330"/>
    </source>
</evidence>
<comment type="similarity">
    <text evidence="8 9">Belongs to the adenylate kinase family.</text>
</comment>
<comment type="function">
    <text evidence="8">Catalyzes the reversible transfer of the terminal phosphate group between ATP and AMP. Plays an important role in cellular energy homeostasis and in adenine nucleotide metabolism.</text>
</comment>
<comment type="domain">
    <text evidence="8">Consists of three domains, a large central CORE domain and two small peripheral domains, NMPbind and LID, which undergo movements during catalysis. The LID domain closes over the site of phosphoryl transfer upon ATP binding. Assembling and dissambling the active center during each catalytic cycle provides an effective means to prevent ATP hydrolysis. Some bacteria have evolved a zinc-coordinating structure that stabilizes the LID domain.</text>
</comment>
<evidence type="ECO:0000256" key="8">
    <source>
        <dbReference type="HAMAP-Rule" id="MF_00235"/>
    </source>
</evidence>
<dbReference type="NCBIfam" id="NF001380">
    <property type="entry name" value="PRK00279.1-2"/>
    <property type="match status" value="1"/>
</dbReference>
<accession>A0A9D1LRH3</accession>
<comment type="caution">
    <text evidence="8">Lacks conserved residue(s) required for the propagation of feature annotation.</text>
</comment>
<dbReference type="AlphaFoldDB" id="A0A9D1LRH3"/>
<reference evidence="12" key="2">
    <citation type="journal article" date="2021" name="PeerJ">
        <title>Extensive microbial diversity within the chicken gut microbiome revealed by metagenomics and culture.</title>
        <authorList>
            <person name="Gilroy R."/>
            <person name="Ravi A."/>
            <person name="Getino M."/>
            <person name="Pursley I."/>
            <person name="Horton D.L."/>
            <person name="Alikhan N.F."/>
            <person name="Baker D."/>
            <person name="Gharbi K."/>
            <person name="Hall N."/>
            <person name="Watson M."/>
            <person name="Adriaenssens E.M."/>
            <person name="Foster-Nyarko E."/>
            <person name="Jarju S."/>
            <person name="Secka A."/>
            <person name="Antonio M."/>
            <person name="Oren A."/>
            <person name="Chaudhuri R.R."/>
            <person name="La Ragione R."/>
            <person name="Hildebrand F."/>
            <person name="Pallen M.J."/>
        </authorList>
    </citation>
    <scope>NUCLEOTIDE SEQUENCE</scope>
    <source>
        <strain evidence="12">ChiSxjej2B14-8506</strain>
    </source>
</reference>
<dbReference type="NCBIfam" id="NF001381">
    <property type="entry name" value="PRK00279.1-3"/>
    <property type="match status" value="1"/>
</dbReference>
<evidence type="ECO:0000256" key="1">
    <source>
        <dbReference type="ARBA" id="ARBA00022679"/>
    </source>
</evidence>
<keyword evidence="7 8" id="KW-0067">ATP-binding</keyword>
<comment type="caution">
    <text evidence="12">The sequence shown here is derived from an EMBL/GenBank/DDBJ whole genome shotgun (WGS) entry which is preliminary data.</text>
</comment>
<feature type="binding site" evidence="8">
    <location>
        <position position="125"/>
    </location>
    <ligand>
        <name>Zn(2+)</name>
        <dbReference type="ChEBI" id="CHEBI:29105"/>
        <note>structural</note>
    </ligand>
</feature>
<dbReference type="GO" id="GO:0005524">
    <property type="term" value="F:ATP binding"/>
    <property type="evidence" value="ECO:0007669"/>
    <property type="project" value="UniProtKB-UniRule"/>
</dbReference>
<dbReference type="InterPro" id="IPR006259">
    <property type="entry name" value="Adenyl_kin_sub"/>
</dbReference>
<dbReference type="NCBIfam" id="TIGR01351">
    <property type="entry name" value="adk"/>
    <property type="match status" value="1"/>
</dbReference>
<feature type="binding site" evidence="8">
    <location>
        <position position="142"/>
    </location>
    <ligand>
        <name>Zn(2+)</name>
        <dbReference type="ChEBI" id="CHEBI:29105"/>
        <note>structural</note>
    </ligand>
</feature>
<keyword evidence="3 8" id="KW-0545">Nucleotide biosynthesis</keyword>
<keyword evidence="4 8" id="KW-0547">Nucleotide-binding</keyword>
<evidence type="ECO:0000313" key="12">
    <source>
        <dbReference type="EMBL" id="HIU46667.1"/>
    </source>
</evidence>
<evidence type="ECO:0000256" key="7">
    <source>
        <dbReference type="ARBA" id="ARBA00022840"/>
    </source>
</evidence>
<evidence type="ECO:0000259" key="11">
    <source>
        <dbReference type="Pfam" id="PF05191"/>
    </source>
</evidence>
<dbReference type="EC" id="2.7.4.3" evidence="8 10"/>
<dbReference type="SUPFAM" id="SSF52540">
    <property type="entry name" value="P-loop containing nucleoside triphosphate hydrolases"/>
    <property type="match status" value="1"/>
</dbReference>
<comment type="subcellular location">
    <subcellularLocation>
        <location evidence="8 10">Cytoplasm</location>
    </subcellularLocation>
</comment>
<feature type="binding site" evidence="8">
    <location>
        <position position="31"/>
    </location>
    <ligand>
        <name>AMP</name>
        <dbReference type="ChEBI" id="CHEBI:456215"/>
    </ligand>
</feature>
<feature type="binding site" evidence="8">
    <location>
        <position position="92"/>
    </location>
    <ligand>
        <name>AMP</name>
        <dbReference type="ChEBI" id="CHEBI:456215"/>
    </ligand>
</feature>
<dbReference type="PRINTS" id="PR00094">
    <property type="entry name" value="ADENYLTKNASE"/>
</dbReference>
<dbReference type="Gene3D" id="3.40.50.300">
    <property type="entry name" value="P-loop containing nucleotide triphosphate hydrolases"/>
    <property type="match status" value="1"/>
</dbReference>
<keyword evidence="8" id="KW-0963">Cytoplasm</keyword>
<dbReference type="PANTHER" id="PTHR23359">
    <property type="entry name" value="NUCLEOTIDE KINASE"/>
    <property type="match status" value="1"/>
</dbReference>
<comment type="catalytic activity">
    <reaction evidence="8 10">
        <text>AMP + ATP = 2 ADP</text>
        <dbReference type="Rhea" id="RHEA:12973"/>
        <dbReference type="ChEBI" id="CHEBI:30616"/>
        <dbReference type="ChEBI" id="CHEBI:456215"/>
        <dbReference type="ChEBI" id="CHEBI:456216"/>
        <dbReference type="EC" id="2.7.4.3"/>
    </reaction>
</comment>
<keyword evidence="5 8" id="KW-0418">Kinase</keyword>
<evidence type="ECO:0000256" key="10">
    <source>
        <dbReference type="RuleBase" id="RU003331"/>
    </source>
</evidence>